<evidence type="ECO:0000313" key="8">
    <source>
        <dbReference type="EMBL" id="KOR82236.1"/>
    </source>
</evidence>
<evidence type="ECO:0000256" key="1">
    <source>
        <dbReference type="ARBA" id="ARBA00022729"/>
    </source>
</evidence>
<dbReference type="SMART" id="SM00060">
    <property type="entry name" value="FN3"/>
    <property type="match status" value="2"/>
</dbReference>
<dbReference type="Gene3D" id="2.130.10.130">
    <property type="entry name" value="Integrin alpha, N-terminal"/>
    <property type="match status" value="1"/>
</dbReference>
<protein>
    <submittedName>
        <fullName evidence="8">Uncharacterized protein</fullName>
    </submittedName>
</protein>
<dbReference type="Pfam" id="PF12733">
    <property type="entry name" value="Cadherin-like"/>
    <property type="match status" value="1"/>
</dbReference>
<dbReference type="Pfam" id="PF00395">
    <property type="entry name" value="SLH"/>
    <property type="match status" value="3"/>
</dbReference>
<feature type="compositionally biased region" description="Pro residues" evidence="4">
    <location>
        <begin position="684"/>
        <end position="705"/>
    </location>
</feature>
<dbReference type="InterPro" id="IPR001119">
    <property type="entry name" value="SLH_dom"/>
</dbReference>
<dbReference type="InterPro" id="IPR028994">
    <property type="entry name" value="Integrin_alpha_N"/>
</dbReference>
<dbReference type="Gene3D" id="2.60.40.2030">
    <property type="match status" value="1"/>
</dbReference>
<dbReference type="PROSITE" id="PS50853">
    <property type="entry name" value="FN3"/>
    <property type="match status" value="2"/>
</dbReference>
<dbReference type="CDD" id="cd00063">
    <property type="entry name" value="FN3"/>
    <property type="match status" value="2"/>
</dbReference>
<feature type="domain" description="Fibronectin type-III" evidence="6">
    <location>
        <begin position="487"/>
        <end position="576"/>
    </location>
</feature>
<feature type="domain" description="SLH" evidence="7">
    <location>
        <begin position="877"/>
        <end position="940"/>
    </location>
</feature>
<evidence type="ECO:0000256" key="2">
    <source>
        <dbReference type="ARBA" id="ARBA00022737"/>
    </source>
</evidence>
<feature type="domain" description="SLH" evidence="7">
    <location>
        <begin position="817"/>
        <end position="876"/>
    </location>
</feature>
<dbReference type="InterPro" id="IPR038081">
    <property type="entry name" value="CalX-like_sf"/>
</dbReference>
<evidence type="ECO:0000313" key="9">
    <source>
        <dbReference type="Proteomes" id="UP000036932"/>
    </source>
</evidence>
<keyword evidence="9" id="KW-1185">Reference proteome</keyword>
<organism evidence="8 9">
    <name type="scientific">Paenibacillus solani</name>
    <dbReference type="NCBI Taxonomy" id="1705565"/>
    <lineage>
        <taxon>Bacteria</taxon>
        <taxon>Bacillati</taxon>
        <taxon>Bacillota</taxon>
        <taxon>Bacilli</taxon>
        <taxon>Bacillales</taxon>
        <taxon>Paenibacillaceae</taxon>
        <taxon>Paenibacillus</taxon>
    </lineage>
</organism>
<feature type="domain" description="SLH" evidence="7">
    <location>
        <begin position="942"/>
        <end position="994"/>
    </location>
</feature>
<dbReference type="SUPFAM" id="SSF141072">
    <property type="entry name" value="CalX-like"/>
    <property type="match status" value="1"/>
</dbReference>
<dbReference type="InterPro" id="IPR013783">
    <property type="entry name" value="Ig-like_fold"/>
</dbReference>
<dbReference type="AlphaFoldDB" id="A0A0M1NJ74"/>
<keyword evidence="3" id="KW-0106">Calcium</keyword>
<dbReference type="Gene3D" id="2.60.40.10">
    <property type="entry name" value="Immunoglobulins"/>
    <property type="match status" value="2"/>
</dbReference>
<dbReference type="Proteomes" id="UP000036932">
    <property type="component" value="Unassembled WGS sequence"/>
</dbReference>
<evidence type="ECO:0000259" key="7">
    <source>
        <dbReference type="PROSITE" id="PS51272"/>
    </source>
</evidence>
<dbReference type="InterPro" id="IPR003961">
    <property type="entry name" value="FN3_dom"/>
</dbReference>
<feature type="signal peptide" evidence="5">
    <location>
        <begin position="1"/>
        <end position="26"/>
    </location>
</feature>
<comment type="caution">
    <text evidence="8">The sequence shown here is derived from an EMBL/GenBank/DDBJ whole genome shotgun (WGS) entry which is preliminary data.</text>
</comment>
<evidence type="ECO:0000256" key="4">
    <source>
        <dbReference type="SAM" id="MobiDB-lite"/>
    </source>
</evidence>
<dbReference type="PATRIC" id="fig|1705565.3.peg.5540"/>
<gene>
    <name evidence="8" type="ORF">AM231_17995</name>
</gene>
<accession>A0A0M1NJ74</accession>
<dbReference type="PANTHER" id="PTHR44103">
    <property type="entry name" value="PROPROTEIN CONVERTASE P"/>
    <property type="match status" value="1"/>
</dbReference>
<evidence type="ECO:0000256" key="5">
    <source>
        <dbReference type="SAM" id="SignalP"/>
    </source>
</evidence>
<proteinExistence type="predicted"/>
<dbReference type="InterPro" id="IPR013517">
    <property type="entry name" value="FG-GAP"/>
</dbReference>
<dbReference type="PANTHER" id="PTHR44103:SF1">
    <property type="entry name" value="PROPROTEIN CONVERTASE P"/>
    <property type="match status" value="1"/>
</dbReference>
<name>A0A0M1NJ74_9BACL</name>
<feature type="region of interest" description="Disordered" evidence="4">
    <location>
        <begin position="680"/>
        <end position="710"/>
    </location>
</feature>
<dbReference type="SUPFAM" id="SSF49265">
    <property type="entry name" value="Fibronectin type III"/>
    <property type="match status" value="2"/>
</dbReference>
<dbReference type="SUPFAM" id="SSF69318">
    <property type="entry name" value="Integrin alpha N-terminal domain"/>
    <property type="match status" value="2"/>
</dbReference>
<dbReference type="InterPro" id="IPR036116">
    <property type="entry name" value="FN3_sf"/>
</dbReference>
<dbReference type="InterPro" id="IPR003644">
    <property type="entry name" value="Calx_beta"/>
</dbReference>
<sequence length="994" mass="107103">MNIRKGYKFMMVLLCSLLLLQPSAFAAVPDYENKSEIAQLGGKVVDLKSGDFNHDGHLDFAAITDDGSVHVFYGQGDGTFGPQPQSLQVLGVPHSLEIDDYDQDGHLDLLIGTQMGTFIWYGEGNGSFRDMRLLSLLPSQDIVAADFDLDGKTDIMIINFNQVTMVHVAADRTFTMIPLTLTPGGNRATTITNGAIGTVDLVVASPMLGLQRYKGNDYTRSETFHLIPGNIVDLVSTDINGDGHIDILALNDILGVFFYTNHGDNTYNLQQNSLVPGNQKVYAEDVNGDGQSEIIVTTGKGVELYSKEYASAQLNLLWQTELAAQGNGIHRALVGDYAEDGTPDLILSSNQTLYIYKAIVVQPEPGTLRLEAADYAVSEDGSEVRVKVMREGGSHGAVAVSYHTADGSAKANKHYTSASGTLAFADGELEKWIEIEILNDDIHEGDREFYLNIAAVPGTVVGTPIQAVITITEDDPQPDTEEPLWPAAAELLASDISTDSLKLSWPEATDNDEVAEYRIFNGNDATPAATVTGATYSYVMNGLAADTSYTLSVRAYDRAGNASVPLQTTVQTLEDPNSGPDPDQEAPVWPDFGQLMISDISTTSMRLSWPQASDDEEVTGYRVYREDTADTPVATVTGSTYSYVVGGLTPNTSYTFRVKAYDHAGNESAPLQAAARTLQLSTTPPTPSPGGDPDPGPANPNPTTPMIPSDSAQLHTFSIGIGETGDALKLSPAFSPNVFAYRAETEASEIRFDLTAAHSKARITGPWDKDGRISLKPGENVIEIKVTAESGKVNTYTLTIVRSVPNLEPPIKPEPPQALEAFRDTKGHWAQAAIDELASKGLVKGYANSIFKPDSLIRRDEFTVMLVRALALQGDSKYTFKDESDIPRWSREAVGLAAEAGIIQGYKDGRFQPAGVITRAELTVMLAKALGLEPLQGQDAKFADLASFPAWAKGYIAAAYAEGLVSGRSGGKFEPDAPATRAEAVVMLRRMLNK</sequence>
<dbReference type="Pfam" id="PF00041">
    <property type="entry name" value="fn3"/>
    <property type="match status" value="2"/>
</dbReference>
<dbReference type="GO" id="GO:0007154">
    <property type="term" value="P:cell communication"/>
    <property type="evidence" value="ECO:0007669"/>
    <property type="project" value="InterPro"/>
</dbReference>
<dbReference type="Pfam" id="PF13517">
    <property type="entry name" value="FG-GAP_3"/>
    <property type="match status" value="2"/>
</dbReference>
<dbReference type="Pfam" id="PF03160">
    <property type="entry name" value="Calx-beta"/>
    <property type="match status" value="1"/>
</dbReference>
<feature type="chain" id="PRO_5005620218" evidence="5">
    <location>
        <begin position="27"/>
        <end position="994"/>
    </location>
</feature>
<dbReference type="SMART" id="SM00237">
    <property type="entry name" value="Calx_beta"/>
    <property type="match status" value="1"/>
</dbReference>
<evidence type="ECO:0000259" key="6">
    <source>
        <dbReference type="PROSITE" id="PS50853"/>
    </source>
</evidence>
<feature type="domain" description="Fibronectin type-III" evidence="6">
    <location>
        <begin position="591"/>
        <end position="686"/>
    </location>
</feature>
<dbReference type="PROSITE" id="PS51272">
    <property type="entry name" value="SLH"/>
    <property type="match status" value="3"/>
</dbReference>
<evidence type="ECO:0000256" key="3">
    <source>
        <dbReference type="ARBA" id="ARBA00022837"/>
    </source>
</evidence>
<reference evidence="9" key="1">
    <citation type="submission" date="2015-08" db="EMBL/GenBank/DDBJ databases">
        <title>Genome sequencing project for genomic taxonomy and phylogenomics of Bacillus-like bacteria.</title>
        <authorList>
            <person name="Liu B."/>
            <person name="Wang J."/>
            <person name="Zhu Y."/>
            <person name="Liu G."/>
            <person name="Chen Q."/>
            <person name="Chen Z."/>
            <person name="Lan J."/>
            <person name="Che J."/>
            <person name="Ge C."/>
            <person name="Shi H."/>
            <person name="Pan Z."/>
            <person name="Liu X."/>
        </authorList>
    </citation>
    <scope>NUCLEOTIDE SEQUENCE [LARGE SCALE GENOMIC DNA]</scope>
    <source>
        <strain evidence="9">FJAT-22460</strain>
    </source>
</reference>
<keyword evidence="1 5" id="KW-0732">Signal</keyword>
<dbReference type="EMBL" id="LIUT01000003">
    <property type="protein sequence ID" value="KOR82236.1"/>
    <property type="molecule type" value="Genomic_DNA"/>
</dbReference>
<dbReference type="RefSeq" id="WP_054403893.1">
    <property type="nucleotide sequence ID" value="NZ_LIUT01000003.1"/>
</dbReference>
<dbReference type="InterPro" id="IPR025883">
    <property type="entry name" value="Cadherin-like_domain"/>
</dbReference>
<keyword evidence="2" id="KW-0677">Repeat</keyword>
<dbReference type="GO" id="GO:0016020">
    <property type="term" value="C:membrane"/>
    <property type="evidence" value="ECO:0007669"/>
    <property type="project" value="InterPro"/>
</dbReference>